<keyword evidence="3 6" id="KW-0808">Transferase</keyword>
<evidence type="ECO:0000259" key="5">
    <source>
        <dbReference type="Pfam" id="PF08241"/>
    </source>
</evidence>
<dbReference type="Proteomes" id="UP000078348">
    <property type="component" value="Unassembled WGS sequence"/>
</dbReference>
<evidence type="ECO:0000256" key="2">
    <source>
        <dbReference type="ARBA" id="ARBA00022603"/>
    </source>
</evidence>
<dbReference type="InterPro" id="IPR029063">
    <property type="entry name" value="SAM-dependent_MTases_sf"/>
</dbReference>
<dbReference type="Gene3D" id="3.40.50.150">
    <property type="entry name" value="Vaccinia Virus protein VP39"/>
    <property type="match status" value="2"/>
</dbReference>
<dbReference type="PANTHER" id="PTHR12176">
    <property type="entry name" value="SAM-DEPENDENT METHYLTRANSFERASE SUPERFAMILY PROTEIN"/>
    <property type="match status" value="1"/>
</dbReference>
<dbReference type="InterPro" id="IPR013216">
    <property type="entry name" value="Methyltransf_11"/>
</dbReference>
<keyword evidence="4" id="KW-0511">Multifunctional enzyme</keyword>
<gene>
    <name evidence="6" type="ORF">AV274_0738</name>
</gene>
<dbReference type="Pfam" id="PF08241">
    <property type="entry name" value="Methyltransf_11"/>
    <property type="match status" value="1"/>
</dbReference>
<keyword evidence="7" id="KW-1185">Reference proteome</keyword>
<evidence type="ECO:0000313" key="7">
    <source>
        <dbReference type="Proteomes" id="UP000078348"/>
    </source>
</evidence>
<dbReference type="InterPro" id="IPR051419">
    <property type="entry name" value="Lys/N-term_MeTrsfase_sf"/>
</dbReference>
<organism evidence="6 7">
    <name type="scientific">Blastocystis sp. subtype 1 (strain ATCC 50177 / NandII)</name>
    <dbReference type="NCBI Taxonomy" id="478820"/>
    <lineage>
        <taxon>Eukaryota</taxon>
        <taxon>Sar</taxon>
        <taxon>Stramenopiles</taxon>
        <taxon>Bigyra</taxon>
        <taxon>Opalozoa</taxon>
        <taxon>Opalinata</taxon>
        <taxon>Blastocystidae</taxon>
        <taxon>Blastocystis</taxon>
    </lineage>
</organism>
<dbReference type="PANTHER" id="PTHR12176:SF78">
    <property type="entry name" value="EEF1A LYSINE AND N-TERMINAL METHYLTRANSFERASE"/>
    <property type="match status" value="1"/>
</dbReference>
<evidence type="ECO:0000256" key="1">
    <source>
        <dbReference type="ARBA" id="ARBA00008361"/>
    </source>
</evidence>
<dbReference type="CDD" id="cd02440">
    <property type="entry name" value="AdoMet_MTases"/>
    <property type="match status" value="2"/>
</dbReference>
<protein>
    <submittedName>
        <fullName evidence="6">Methyltransferase-like protein 13</fullName>
    </submittedName>
</protein>
<sequence length="650" mass="72651">MEKYLSPENIEDYNKKEFWDQAFEQYKSVYDWYGNFTDFKRYFSEYMTKGSRILLVGCGNSSLGEKLYDNGYHDVICIDYSETVIATMMKRRGGRKSLQYMVMDATKMSFDDASFDACLDAIYAEDNEKCKLDAVTYMKETLRVLKPSGVLFTISMSQDFICSAFHDVVSPFFTHVYLLPQPVTTPLTNPLFLYVTIKEANPKPFQFHFQPPYGFFRGTTANDTAESPEKITATAFTERITETRHFFIGRNKLRAIEKAAAEPVLSITLSLSKSRSSAIANKYKFDVWDSPNSGKASPVTCALIVPVGNESSPSFTTSESVHQLIESVRADRMVVITRQGSPMRNREIDDAAVQSDVRDFLPNFLPTHGSQQIMIFAPPKEEVEGNTIASGKLESGDSFVVQDFPLEGKHFSRRLSFTSNLKATQSEMLFHVAGKKKVFEPTVLTFSIHRCMAAALLACPPTTPAPRIVVLGVGGGCLPSFFHAFFPAARITAVDIDAAVVRVAREFFRLPEAVETVVADALEYVKALAAHEEAVDYLFVDIDTKDPGENTSFPPMPFLSKGFLEEVKKVLGPRGVAVYNLCAKKPAFFAVCRRQFAGVFAQVHGMQTEDVNQMFLLTDRAVLTTKEAADAQRTEETKALLPDFVFPSSF</sequence>
<evidence type="ECO:0000256" key="3">
    <source>
        <dbReference type="ARBA" id="ARBA00022679"/>
    </source>
</evidence>
<dbReference type="EMBL" id="LXWW01000027">
    <property type="protein sequence ID" value="OAO17495.1"/>
    <property type="molecule type" value="Genomic_DNA"/>
</dbReference>
<dbReference type="STRING" id="478820.A0A196SKB2"/>
<reference evidence="6 7" key="1">
    <citation type="submission" date="2016-05" db="EMBL/GenBank/DDBJ databases">
        <title>Nuclear genome of Blastocystis sp. subtype 1 NandII.</title>
        <authorList>
            <person name="Gentekaki E."/>
            <person name="Curtis B."/>
            <person name="Stairs C."/>
            <person name="Eme L."/>
            <person name="Herman E."/>
            <person name="Klimes V."/>
            <person name="Arias M.C."/>
            <person name="Elias M."/>
            <person name="Hilliou F."/>
            <person name="Klute M."/>
            <person name="Malik S.-B."/>
            <person name="Pightling A."/>
            <person name="Rachubinski R."/>
            <person name="Salas D."/>
            <person name="Schlacht A."/>
            <person name="Suga H."/>
            <person name="Archibald J."/>
            <person name="Ball S.G."/>
            <person name="Clark G."/>
            <person name="Dacks J."/>
            <person name="Van Der Giezen M."/>
            <person name="Tsaousis A."/>
            <person name="Roger A."/>
        </authorList>
    </citation>
    <scope>NUCLEOTIDE SEQUENCE [LARGE SCALE GENOMIC DNA]</scope>
    <source>
        <strain evidence="7">ATCC 50177 / NandII</strain>
    </source>
</reference>
<comment type="caution">
    <text evidence="6">The sequence shown here is derived from an EMBL/GenBank/DDBJ whole genome shotgun (WGS) entry which is preliminary data.</text>
</comment>
<dbReference type="OrthoDB" id="411785at2759"/>
<proteinExistence type="inferred from homology"/>
<feature type="domain" description="Methyltransferase type 11" evidence="5">
    <location>
        <begin position="55"/>
        <end position="152"/>
    </location>
</feature>
<evidence type="ECO:0000313" key="6">
    <source>
        <dbReference type="EMBL" id="OAO17495.1"/>
    </source>
</evidence>
<dbReference type="GO" id="GO:0032259">
    <property type="term" value="P:methylation"/>
    <property type="evidence" value="ECO:0007669"/>
    <property type="project" value="UniProtKB-KW"/>
</dbReference>
<name>A0A196SKB2_BLAHN</name>
<evidence type="ECO:0000256" key="4">
    <source>
        <dbReference type="ARBA" id="ARBA00023268"/>
    </source>
</evidence>
<dbReference type="SUPFAM" id="SSF53335">
    <property type="entry name" value="S-adenosyl-L-methionine-dependent methyltransferases"/>
    <property type="match status" value="2"/>
</dbReference>
<accession>A0A196SKB2</accession>
<dbReference type="GO" id="GO:0008757">
    <property type="term" value="F:S-adenosylmethionine-dependent methyltransferase activity"/>
    <property type="evidence" value="ECO:0007669"/>
    <property type="project" value="InterPro"/>
</dbReference>
<keyword evidence="2 6" id="KW-0489">Methyltransferase</keyword>
<comment type="similarity">
    <text evidence="1">Belongs to the methyltransferase superfamily.</text>
</comment>
<dbReference type="AlphaFoldDB" id="A0A196SKB2"/>